<accession>A0A4R8Q6L5</accession>
<dbReference type="SUPFAM" id="SSF53335">
    <property type="entry name" value="S-adenosyl-L-methionine-dependent methyltransferases"/>
    <property type="match status" value="1"/>
</dbReference>
<protein>
    <submittedName>
        <fullName evidence="1">Secondary metabolism regulator LAE1</fullName>
    </submittedName>
</protein>
<keyword evidence="2" id="KW-1185">Reference proteome</keyword>
<dbReference type="Pfam" id="PF13489">
    <property type="entry name" value="Methyltransf_23"/>
    <property type="match status" value="1"/>
</dbReference>
<evidence type="ECO:0000313" key="1">
    <source>
        <dbReference type="EMBL" id="TDZ32840.1"/>
    </source>
</evidence>
<comment type="caution">
    <text evidence="1">The sequence shown here is derived from an EMBL/GenBank/DDBJ whole genome shotgun (WGS) entry which is preliminary data.</text>
</comment>
<dbReference type="Gene3D" id="3.40.50.150">
    <property type="entry name" value="Vaccinia Virus protein VP39"/>
    <property type="match status" value="1"/>
</dbReference>
<reference evidence="1 2" key="1">
    <citation type="submission" date="2018-11" db="EMBL/GenBank/DDBJ databases">
        <title>Genome sequence and assembly of Colletotrichum spinosum.</title>
        <authorList>
            <person name="Gan P."/>
            <person name="Shirasu K."/>
        </authorList>
    </citation>
    <scope>NUCLEOTIDE SEQUENCE [LARGE SCALE GENOMIC DNA]</scope>
    <source>
        <strain evidence="1 2">CBS 515.97</strain>
    </source>
</reference>
<dbReference type="EMBL" id="QAPG01000071">
    <property type="protein sequence ID" value="TDZ32840.1"/>
    <property type="molecule type" value="Genomic_DNA"/>
</dbReference>
<sequence length="167" mass="18648">MTSQSKNWSEVLTQPIEADKIDKGFGIDDRMQRSTDLISSHALTVKTLGSRLFLAPIAKGKVRSILDVGTGPGIWAVEVTGVDLSAIQPSWVPPSVKFETDDVESPWVGDKLYDYVMYRCMTSSIKDWPKLVDNIHQHTTPGGWAEFQDLNLTYYSDDGSLTEQHKT</sequence>
<dbReference type="AlphaFoldDB" id="A0A4R8Q6L5"/>
<organism evidence="1 2">
    <name type="scientific">Colletotrichum spinosum</name>
    <dbReference type="NCBI Taxonomy" id="1347390"/>
    <lineage>
        <taxon>Eukaryota</taxon>
        <taxon>Fungi</taxon>
        <taxon>Dikarya</taxon>
        <taxon>Ascomycota</taxon>
        <taxon>Pezizomycotina</taxon>
        <taxon>Sordariomycetes</taxon>
        <taxon>Hypocreomycetidae</taxon>
        <taxon>Glomerellales</taxon>
        <taxon>Glomerellaceae</taxon>
        <taxon>Colletotrichum</taxon>
        <taxon>Colletotrichum orbiculare species complex</taxon>
    </lineage>
</organism>
<proteinExistence type="predicted"/>
<dbReference type="Proteomes" id="UP000295083">
    <property type="component" value="Unassembled WGS sequence"/>
</dbReference>
<dbReference type="InterPro" id="IPR029063">
    <property type="entry name" value="SAM-dependent_MTases_sf"/>
</dbReference>
<dbReference type="CDD" id="cd02440">
    <property type="entry name" value="AdoMet_MTases"/>
    <property type="match status" value="1"/>
</dbReference>
<gene>
    <name evidence="1" type="ORF">C8035_v011671</name>
</gene>
<name>A0A4R8Q6L5_9PEZI</name>
<evidence type="ECO:0000313" key="2">
    <source>
        <dbReference type="Proteomes" id="UP000295083"/>
    </source>
</evidence>